<dbReference type="GO" id="GO:0003676">
    <property type="term" value="F:nucleic acid binding"/>
    <property type="evidence" value="ECO:0007669"/>
    <property type="project" value="InterPro"/>
</dbReference>
<keyword evidence="3" id="KW-1185">Reference proteome</keyword>
<dbReference type="HOGENOM" id="CLU_1150116_0_0_11"/>
<dbReference type="RefSeq" id="WP_012901930.1">
    <property type="nucleotide sequence ID" value="NC_013714.1"/>
</dbReference>
<dbReference type="STRING" id="401473.BDP_0585"/>
<dbReference type="Proteomes" id="UP000008693">
    <property type="component" value="Chromosome"/>
</dbReference>
<organism evidence="2 3">
    <name type="scientific">Bifidobacterium dentium (strain ATCC 27534 / DSM 20436 / JCM 1195 / Bd1)</name>
    <dbReference type="NCBI Taxonomy" id="401473"/>
    <lineage>
        <taxon>Bacteria</taxon>
        <taxon>Bacillati</taxon>
        <taxon>Actinomycetota</taxon>
        <taxon>Actinomycetes</taxon>
        <taxon>Bifidobacteriales</taxon>
        <taxon>Bifidobacteriaceae</taxon>
        <taxon>Bifidobacterium</taxon>
    </lineage>
</organism>
<gene>
    <name evidence="2" type="ordered locus">BDP_0585</name>
</gene>
<dbReference type="GO" id="GO:0008270">
    <property type="term" value="F:zinc ion binding"/>
    <property type="evidence" value="ECO:0007669"/>
    <property type="project" value="InterPro"/>
</dbReference>
<keyword evidence="2" id="KW-0378">Hydrolase</keyword>
<dbReference type="SMART" id="SM00507">
    <property type="entry name" value="HNHc"/>
    <property type="match status" value="1"/>
</dbReference>
<dbReference type="eggNOG" id="ENOG5030QCR">
    <property type="taxonomic scope" value="Bacteria"/>
</dbReference>
<sequence length="237" mass="26498">MPRRQTVDPLIRAQVIAAWGNQCWLGMPGCRITATEDDHIIPYAHGGKDTVTNLRRACKHCNAARQDRVLSGYGATLHAVIGPPRADFTGYLTGLVGRDSVVVSFDSLIRDIYPLPDPPDGVRLAAAMAWDGAYRALAKCGQPLDIWLVRTLPRSRRHPDMLGEWLALDYDIHVVETPAEATFDLDLTPREYRAAQQWYAMRITQRMVDARALQRRQRLASLGLRASDGQTAGRPTW</sequence>
<dbReference type="InterPro" id="IPR002711">
    <property type="entry name" value="HNH"/>
</dbReference>
<dbReference type="EMBL" id="CP001750">
    <property type="protein sequence ID" value="ADB09252.1"/>
    <property type="molecule type" value="Genomic_DNA"/>
</dbReference>
<protein>
    <submittedName>
        <fullName evidence="2">HNH endonuclease</fullName>
    </submittedName>
</protein>
<accession>D2Q8W6</accession>
<reference evidence="2 3" key="1">
    <citation type="journal article" date="2009" name="PLoS Genet.">
        <title>The Bifidobacterium dentium Bd1 genome sequence reflects its genetic adaptation to the human oral cavity.</title>
        <authorList>
            <person name="Ventura M."/>
            <person name="Turroni F."/>
            <person name="Zomer A."/>
            <person name="Foroni E."/>
            <person name="Giubellini V."/>
            <person name="Bottacini F."/>
            <person name="Canchaya C."/>
            <person name="Claesson M.J."/>
            <person name="He F."/>
            <person name="Mantzourani M."/>
            <person name="Mulas L."/>
            <person name="Ferrarini A."/>
            <person name="Gao B."/>
            <person name="Delledonne M."/>
            <person name="Henrissat B."/>
            <person name="Coutinho P."/>
            <person name="Oggioni M."/>
            <person name="Gupta R.S."/>
            <person name="Zhang Z."/>
            <person name="Beighton D."/>
            <person name="Fitzgerald G.F."/>
            <person name="O'Toole P.W."/>
            <person name="van Sinderen D."/>
        </authorList>
    </citation>
    <scope>NUCLEOTIDE SEQUENCE [LARGE SCALE GENOMIC DNA]</scope>
    <source>
        <strain evidence="3">ATCC 27534 / DSM 20436 / JCM 1195 / Bd1</strain>
    </source>
</reference>
<keyword evidence="2" id="KW-0255">Endonuclease</keyword>
<feature type="domain" description="HNH nuclease" evidence="1">
    <location>
        <begin position="10"/>
        <end position="63"/>
    </location>
</feature>
<dbReference type="InterPro" id="IPR003615">
    <property type="entry name" value="HNH_nuc"/>
</dbReference>
<keyword evidence="2" id="KW-0540">Nuclease</keyword>
<evidence type="ECO:0000259" key="1">
    <source>
        <dbReference type="SMART" id="SM00507"/>
    </source>
</evidence>
<dbReference type="Pfam" id="PF01844">
    <property type="entry name" value="HNH"/>
    <property type="match status" value="1"/>
</dbReference>
<evidence type="ECO:0000313" key="2">
    <source>
        <dbReference type="EMBL" id="ADB09252.1"/>
    </source>
</evidence>
<proteinExistence type="predicted"/>
<dbReference type="AlphaFoldDB" id="D2Q8W6"/>
<evidence type="ECO:0000313" key="3">
    <source>
        <dbReference type="Proteomes" id="UP000008693"/>
    </source>
</evidence>
<dbReference type="Gene3D" id="1.10.30.50">
    <property type="match status" value="1"/>
</dbReference>
<dbReference type="GeneID" id="31605806"/>
<dbReference type="KEGG" id="bde:BDP_0585"/>
<dbReference type="GO" id="GO:0004519">
    <property type="term" value="F:endonuclease activity"/>
    <property type="evidence" value="ECO:0007669"/>
    <property type="project" value="UniProtKB-KW"/>
</dbReference>
<name>D2Q8W6_BIFDB</name>
<dbReference type="CDD" id="cd00085">
    <property type="entry name" value="HNHc"/>
    <property type="match status" value="1"/>
</dbReference>